<organism evidence="2 3">
    <name type="scientific">Rhipicephalus sanguineus</name>
    <name type="common">Brown dog tick</name>
    <name type="synonym">Ixodes sanguineus</name>
    <dbReference type="NCBI Taxonomy" id="34632"/>
    <lineage>
        <taxon>Eukaryota</taxon>
        <taxon>Metazoa</taxon>
        <taxon>Ecdysozoa</taxon>
        <taxon>Arthropoda</taxon>
        <taxon>Chelicerata</taxon>
        <taxon>Arachnida</taxon>
        <taxon>Acari</taxon>
        <taxon>Parasitiformes</taxon>
        <taxon>Ixodida</taxon>
        <taxon>Ixodoidea</taxon>
        <taxon>Ixodidae</taxon>
        <taxon>Rhipicephalinae</taxon>
        <taxon>Rhipicephalus</taxon>
        <taxon>Rhipicephalus</taxon>
    </lineage>
</organism>
<sequence>MTMVSLFEMDFECLSSLITLEHLNLRCLKPELAHPVSAQSQCPPPPTPPVTPALAGVQPSFVSRSTPDITLAQNMPLLQPVAPEPAVSVVPFPFSIMKLLSKCQQTEILFSTFIQELRPLDVDGGKNHPVDCEGRPRPQPNDLLYEQLLGNLQAIHDREVSLGPEEQALLPNEIHNRPRDQHAYPVPFAVPPVQATPVAANSTAGSSNSTTPNSHVVLTFIPATFENLQHLMRRPEDEVASPEAPPTHGTRSSVSKDYAVLQTESSSEPAATSSFDREAPTSSAAEDPAAGEVCDSYDATESRAFRQLTSSHSDPALSSHGAEKHESLPRQRSADLPDFNSRSRRRTSTPCPEDARDEDGSTSPKSQEAEGPARRMVSVSLPVYVYDAPVSAVIGRLVYQGGVRQWKDTYLDLTTRSEENTRAGSEPSWVEYKADGSEGSPYKTMSPEPKSDDSELGSDRFPARKHCSRLRKAFSKSFVYGVFRALCEGLPVDMQDVSTVVEDACEETALTLDITEFIQAICGHTRDFRIKSTVEHSHRAGTGAPRHDGISSNETSCEGVLVLPVEEADTAIGADESRRTSSDGVSSLFPVNLLKRHHPCDVVQQLHLSIKQRFQELLEEVFQRIPSHPDYYYFCPPCQPRTLWGLTDGASRAVPHNADAIAEEEGALDWDDTDTDRSHNVEFSMDAEPVADAGHSGDEKGAAAALLPKPGHTVAAEITSIESCAGSARSPPSPGEDDSGDEDEEDEEEVMETIREAEPMVPPLFAHLTCLVTTKSGCGLPLLDVAPDVEKLAPGDARLSSSSIMFDSERQRQDEDAESIASIG</sequence>
<feature type="region of interest" description="Disordered" evidence="1">
    <location>
        <begin position="234"/>
        <end position="293"/>
    </location>
</feature>
<evidence type="ECO:0000256" key="1">
    <source>
        <dbReference type="SAM" id="MobiDB-lite"/>
    </source>
</evidence>
<reference evidence="2" key="2">
    <citation type="submission" date="2021-09" db="EMBL/GenBank/DDBJ databases">
        <authorList>
            <person name="Jia N."/>
            <person name="Wang J."/>
            <person name="Shi W."/>
            <person name="Du L."/>
            <person name="Sun Y."/>
            <person name="Zhan W."/>
            <person name="Jiang J."/>
            <person name="Wang Q."/>
            <person name="Zhang B."/>
            <person name="Ji P."/>
            <person name="Sakyi L.B."/>
            <person name="Cui X."/>
            <person name="Yuan T."/>
            <person name="Jiang B."/>
            <person name="Yang W."/>
            <person name="Lam T.T.-Y."/>
            <person name="Chang Q."/>
            <person name="Ding S."/>
            <person name="Wang X."/>
            <person name="Zhu J."/>
            <person name="Ruan X."/>
            <person name="Zhao L."/>
            <person name="Wei J."/>
            <person name="Que T."/>
            <person name="Du C."/>
            <person name="Cheng J."/>
            <person name="Dai P."/>
            <person name="Han X."/>
            <person name="Huang E."/>
            <person name="Gao Y."/>
            <person name="Liu J."/>
            <person name="Shao H."/>
            <person name="Ye R."/>
            <person name="Li L."/>
            <person name="Wei W."/>
            <person name="Wang X."/>
            <person name="Wang C."/>
            <person name="Huo Q."/>
            <person name="Li W."/>
            <person name="Guo W."/>
            <person name="Chen H."/>
            <person name="Chen S."/>
            <person name="Zhou L."/>
            <person name="Zhou L."/>
            <person name="Ni X."/>
            <person name="Tian J."/>
            <person name="Zhou Y."/>
            <person name="Sheng Y."/>
            <person name="Liu T."/>
            <person name="Pan Y."/>
            <person name="Xia L."/>
            <person name="Li J."/>
            <person name="Zhao F."/>
            <person name="Cao W."/>
        </authorList>
    </citation>
    <scope>NUCLEOTIDE SEQUENCE</scope>
    <source>
        <strain evidence="2">Rsan-2018</strain>
        <tissue evidence="2">Larvae</tissue>
    </source>
</reference>
<feature type="region of interest" description="Disordered" evidence="1">
    <location>
        <begin position="417"/>
        <end position="459"/>
    </location>
</feature>
<dbReference type="PANTHER" id="PTHR14918:SF3">
    <property type="entry name" value="KICSTOR COMPLEX PROTEIN SZT2"/>
    <property type="match status" value="1"/>
</dbReference>
<feature type="compositionally biased region" description="Basic and acidic residues" evidence="1">
    <location>
        <begin position="449"/>
        <end position="459"/>
    </location>
</feature>
<proteinExistence type="predicted"/>
<evidence type="ECO:0000313" key="2">
    <source>
        <dbReference type="EMBL" id="KAH7985510.1"/>
    </source>
</evidence>
<feature type="compositionally biased region" description="Low complexity" evidence="1">
    <location>
        <begin position="263"/>
        <end position="274"/>
    </location>
</feature>
<dbReference type="InterPro" id="IPR033228">
    <property type="entry name" value="SZT2"/>
</dbReference>
<comment type="caution">
    <text evidence="2">The sequence shown here is derived from an EMBL/GenBank/DDBJ whole genome shotgun (WGS) entry which is preliminary data.</text>
</comment>
<dbReference type="GO" id="GO:0005777">
    <property type="term" value="C:peroxisome"/>
    <property type="evidence" value="ECO:0007669"/>
    <property type="project" value="InterPro"/>
</dbReference>
<dbReference type="VEuPathDB" id="VectorBase:RSAN_052799"/>
<feature type="compositionally biased region" description="Basic and acidic residues" evidence="1">
    <location>
        <begin position="321"/>
        <end position="335"/>
    </location>
</feature>
<feature type="region of interest" description="Disordered" evidence="1">
    <location>
        <begin position="803"/>
        <end position="824"/>
    </location>
</feature>
<keyword evidence="3" id="KW-1185">Reference proteome</keyword>
<protein>
    <submittedName>
        <fullName evidence="2">Uncharacterized protein</fullName>
    </submittedName>
</protein>
<accession>A0A9D4TCQ1</accession>
<dbReference type="EMBL" id="JABSTV010000873">
    <property type="protein sequence ID" value="KAH7985510.1"/>
    <property type="molecule type" value="Genomic_DNA"/>
</dbReference>
<feature type="region of interest" description="Disordered" evidence="1">
    <location>
        <begin position="722"/>
        <end position="748"/>
    </location>
</feature>
<dbReference type="PANTHER" id="PTHR14918">
    <property type="entry name" value="KICSTOR COMPLEX PROTEIN SZT2"/>
    <property type="match status" value="1"/>
</dbReference>
<dbReference type="Proteomes" id="UP000821837">
    <property type="component" value="Unassembled WGS sequence"/>
</dbReference>
<feature type="compositionally biased region" description="Acidic residues" evidence="1">
    <location>
        <begin position="735"/>
        <end position="748"/>
    </location>
</feature>
<dbReference type="AlphaFoldDB" id="A0A9D4TCQ1"/>
<reference evidence="2" key="1">
    <citation type="journal article" date="2020" name="Cell">
        <title>Large-Scale Comparative Analyses of Tick Genomes Elucidate Their Genetic Diversity and Vector Capacities.</title>
        <authorList>
            <consortium name="Tick Genome and Microbiome Consortium (TIGMIC)"/>
            <person name="Jia N."/>
            <person name="Wang J."/>
            <person name="Shi W."/>
            <person name="Du L."/>
            <person name="Sun Y."/>
            <person name="Zhan W."/>
            <person name="Jiang J.F."/>
            <person name="Wang Q."/>
            <person name="Zhang B."/>
            <person name="Ji P."/>
            <person name="Bell-Sakyi L."/>
            <person name="Cui X.M."/>
            <person name="Yuan T.T."/>
            <person name="Jiang B.G."/>
            <person name="Yang W.F."/>
            <person name="Lam T.T."/>
            <person name="Chang Q.C."/>
            <person name="Ding S.J."/>
            <person name="Wang X.J."/>
            <person name="Zhu J.G."/>
            <person name="Ruan X.D."/>
            <person name="Zhao L."/>
            <person name="Wei J.T."/>
            <person name="Ye R.Z."/>
            <person name="Que T.C."/>
            <person name="Du C.H."/>
            <person name="Zhou Y.H."/>
            <person name="Cheng J.X."/>
            <person name="Dai P.F."/>
            <person name="Guo W.B."/>
            <person name="Han X.H."/>
            <person name="Huang E.J."/>
            <person name="Li L.F."/>
            <person name="Wei W."/>
            <person name="Gao Y.C."/>
            <person name="Liu J.Z."/>
            <person name="Shao H.Z."/>
            <person name="Wang X."/>
            <person name="Wang C.C."/>
            <person name="Yang T.C."/>
            <person name="Huo Q.B."/>
            <person name="Li W."/>
            <person name="Chen H.Y."/>
            <person name="Chen S.E."/>
            <person name="Zhou L.G."/>
            <person name="Ni X.B."/>
            <person name="Tian J.H."/>
            <person name="Sheng Y."/>
            <person name="Liu T."/>
            <person name="Pan Y.S."/>
            <person name="Xia L.Y."/>
            <person name="Li J."/>
            <person name="Zhao F."/>
            <person name="Cao W.C."/>
        </authorList>
    </citation>
    <scope>NUCLEOTIDE SEQUENCE</scope>
    <source>
        <strain evidence="2">Rsan-2018</strain>
    </source>
</reference>
<name>A0A9D4TCQ1_RHISA</name>
<gene>
    <name evidence="2" type="ORF">HPB52_025598</name>
</gene>
<feature type="region of interest" description="Disordered" evidence="1">
    <location>
        <begin position="305"/>
        <end position="373"/>
    </location>
</feature>
<evidence type="ECO:0000313" key="3">
    <source>
        <dbReference type="Proteomes" id="UP000821837"/>
    </source>
</evidence>